<feature type="compositionally biased region" description="Polar residues" evidence="8">
    <location>
        <begin position="156"/>
        <end position="167"/>
    </location>
</feature>
<dbReference type="GO" id="GO:0005975">
    <property type="term" value="P:carbohydrate metabolic process"/>
    <property type="evidence" value="ECO:0007669"/>
    <property type="project" value="InterPro"/>
</dbReference>
<keyword evidence="10" id="KW-1185">Reference proteome</keyword>
<comment type="subcellular location">
    <subcellularLocation>
        <location evidence="2">Membrane</location>
        <topology evidence="2">Single-pass type II membrane protein</topology>
    </subcellularLocation>
</comment>
<dbReference type="Ensembl" id="ENSNLET00000047396.1">
    <property type="protein sequence ID" value="ENSNLEP00000045607.1"/>
    <property type="gene ID" value="ENSNLEG00000028325.1"/>
</dbReference>
<accession>A0A2I3HPZ0</accession>
<dbReference type="GO" id="GO:0047277">
    <property type="term" value="F:globoside alpha-N-acetylgalactosaminyltransferase activity"/>
    <property type="evidence" value="ECO:0007669"/>
    <property type="project" value="TreeGrafter"/>
</dbReference>
<dbReference type="PANTHER" id="PTHR10462:SF49">
    <property type="entry name" value="GLOBOSIDE ALPHA-1,3-N-ACETYLGALACTOSAMINYLTRANSFERASE 1"/>
    <property type="match status" value="1"/>
</dbReference>
<dbReference type="InterPro" id="IPR005076">
    <property type="entry name" value="Glyco_trans_6"/>
</dbReference>
<keyword evidence="4" id="KW-0328">Glycosyltransferase</keyword>
<evidence type="ECO:0000313" key="9">
    <source>
        <dbReference type="Ensembl" id="ENSNLEP00000045607.1"/>
    </source>
</evidence>
<dbReference type="GO" id="GO:0005794">
    <property type="term" value="C:Golgi apparatus"/>
    <property type="evidence" value="ECO:0007669"/>
    <property type="project" value="TreeGrafter"/>
</dbReference>
<keyword evidence="6" id="KW-0735">Signal-anchor</keyword>
<feature type="binding site" evidence="7">
    <location>
        <begin position="116"/>
        <end position="118"/>
    </location>
    <ligand>
        <name>UDP-N-acetyl-alpha-D-galactosamine</name>
        <dbReference type="ChEBI" id="CHEBI:67138"/>
    </ligand>
</feature>
<keyword evidence="5" id="KW-0808">Transferase</keyword>
<evidence type="ECO:0000256" key="6">
    <source>
        <dbReference type="ARBA" id="ARBA00022968"/>
    </source>
</evidence>
<evidence type="ECO:0000256" key="7">
    <source>
        <dbReference type="PIRSR" id="PIRSR605076-2"/>
    </source>
</evidence>
<proteinExistence type="inferred from homology"/>
<dbReference type="Proteomes" id="UP000001073">
    <property type="component" value="Chromosome 8"/>
</dbReference>
<gene>
    <name evidence="9" type="primary">GBGT1</name>
</gene>
<dbReference type="InterPro" id="IPR029044">
    <property type="entry name" value="Nucleotide-diphossugar_trans"/>
</dbReference>
<name>A0A2I3HPZ0_NOMLE</name>
<dbReference type="EMBL" id="ADFV01097608">
    <property type="status" value="NOT_ANNOTATED_CDS"/>
    <property type="molecule type" value="Genomic_DNA"/>
</dbReference>
<dbReference type="Pfam" id="PF03414">
    <property type="entry name" value="Glyco_transf_6"/>
    <property type="match status" value="1"/>
</dbReference>
<protein>
    <submittedName>
        <fullName evidence="9">Globoside alpha-1,3-N-acetylgalactosaminyltransferase 1 (FORS blood group)</fullName>
    </submittedName>
</protein>
<organism evidence="9 10">
    <name type="scientific">Nomascus leucogenys</name>
    <name type="common">Northern white-cheeked gibbon</name>
    <name type="synonym">Hylobates leucogenys</name>
    <dbReference type="NCBI Taxonomy" id="61853"/>
    <lineage>
        <taxon>Eukaryota</taxon>
        <taxon>Metazoa</taxon>
        <taxon>Chordata</taxon>
        <taxon>Craniata</taxon>
        <taxon>Vertebrata</taxon>
        <taxon>Euteleostomi</taxon>
        <taxon>Mammalia</taxon>
        <taxon>Eutheria</taxon>
        <taxon>Euarchontoglires</taxon>
        <taxon>Primates</taxon>
        <taxon>Haplorrhini</taxon>
        <taxon>Catarrhini</taxon>
        <taxon>Hylobatidae</taxon>
        <taxon>Nomascus</taxon>
    </lineage>
</organism>
<comment type="cofactor">
    <cofactor evidence="1">
        <name>Mn(2+)</name>
        <dbReference type="ChEBI" id="CHEBI:29035"/>
    </cofactor>
</comment>
<dbReference type="GO" id="GO:0031982">
    <property type="term" value="C:vesicle"/>
    <property type="evidence" value="ECO:0007669"/>
    <property type="project" value="TreeGrafter"/>
</dbReference>
<evidence type="ECO:0000256" key="4">
    <source>
        <dbReference type="ARBA" id="ARBA00022676"/>
    </source>
</evidence>
<evidence type="ECO:0000256" key="1">
    <source>
        <dbReference type="ARBA" id="ARBA00001936"/>
    </source>
</evidence>
<dbReference type="EMBL" id="ADFV01097607">
    <property type="status" value="NOT_ANNOTATED_CDS"/>
    <property type="molecule type" value="Genomic_DNA"/>
</dbReference>
<dbReference type="SUPFAM" id="SSF53448">
    <property type="entry name" value="Nucleotide-diphospho-sugar transferases"/>
    <property type="match status" value="1"/>
</dbReference>
<evidence type="ECO:0000256" key="8">
    <source>
        <dbReference type="SAM" id="MobiDB-lite"/>
    </source>
</evidence>
<feature type="region of interest" description="Disordered" evidence="8">
    <location>
        <begin position="152"/>
        <end position="183"/>
    </location>
</feature>
<dbReference type="GeneTree" id="ENSGT00950000182858"/>
<keyword evidence="6" id="KW-0812">Transmembrane</keyword>
<dbReference type="AlphaFoldDB" id="A0A2I3HPZ0"/>
<evidence type="ECO:0000256" key="5">
    <source>
        <dbReference type="ARBA" id="ARBA00022679"/>
    </source>
</evidence>
<dbReference type="GO" id="GO:0016020">
    <property type="term" value="C:membrane"/>
    <property type="evidence" value="ECO:0007669"/>
    <property type="project" value="UniProtKB-SubCell"/>
</dbReference>
<comment type="similarity">
    <text evidence="3">Belongs to the glycosyltransferase 6 family.</text>
</comment>
<reference evidence="9" key="3">
    <citation type="submission" date="2025-09" db="UniProtKB">
        <authorList>
            <consortium name="Ensembl"/>
        </authorList>
    </citation>
    <scope>IDENTIFICATION</scope>
</reference>
<dbReference type="Gene3D" id="3.90.550.10">
    <property type="entry name" value="Spore Coat Polysaccharide Biosynthesis Protein SpsA, Chain A"/>
    <property type="match status" value="1"/>
</dbReference>
<dbReference type="EMBL" id="ADFV01097606">
    <property type="status" value="NOT_ANNOTATED_CDS"/>
    <property type="molecule type" value="Genomic_DNA"/>
</dbReference>
<reference evidence="9" key="2">
    <citation type="submission" date="2025-08" db="UniProtKB">
        <authorList>
            <consortium name="Ensembl"/>
        </authorList>
    </citation>
    <scope>IDENTIFICATION</scope>
</reference>
<sequence length="294" mass="32932">MHRRRLALGLGFCLLAGISLSVLWVYLENWLPVSYVPYYLPCPEIFNMKLHYKREKPLQPVVWSQYPQPKLLEHRPTQLLTLTPWLAPIVSEGTFNPELLQHIYQPLNLTTGVTVFAVGNPSWSRPRSSSCVGTGCTTTSSLTTLQPFPGSRWVPTVSSAPSPSKVTPSERRHPRAGRRPSASTLLRGLTERWTTSSALMWTWCFRTRGALRHWETWWLPFTQATTPFPASSSPMSAGVFPLPLWQTAKGTSIMVGQSSGGRWPGYMSLPGAATWPSWQTRPMASWQPGGRKAT</sequence>
<evidence type="ECO:0000313" key="10">
    <source>
        <dbReference type="Proteomes" id="UP000001073"/>
    </source>
</evidence>
<evidence type="ECO:0000256" key="3">
    <source>
        <dbReference type="ARBA" id="ARBA00010413"/>
    </source>
</evidence>
<dbReference type="PANTHER" id="PTHR10462">
    <property type="entry name" value="GLYCOSYLTRANSFERASE-RELATED"/>
    <property type="match status" value="1"/>
</dbReference>
<reference evidence="9 10" key="1">
    <citation type="submission" date="2012-10" db="EMBL/GenBank/DDBJ databases">
        <authorList>
            <consortium name="Gibbon Genome Sequencing Consortium"/>
        </authorList>
    </citation>
    <scope>NUCLEOTIDE SEQUENCE [LARGE SCALE GENOMIC DNA]</scope>
</reference>
<evidence type="ECO:0000256" key="2">
    <source>
        <dbReference type="ARBA" id="ARBA00004606"/>
    </source>
</evidence>